<dbReference type="RefSeq" id="WP_206969807.1">
    <property type="nucleotide sequence ID" value="NZ_JAFLRJ010001057.1"/>
</dbReference>
<keyword evidence="5" id="KW-0418">Kinase</keyword>
<evidence type="ECO:0000256" key="6">
    <source>
        <dbReference type="ARBA" id="ARBA00023012"/>
    </source>
</evidence>
<evidence type="ECO:0000256" key="3">
    <source>
        <dbReference type="ARBA" id="ARBA00022553"/>
    </source>
</evidence>
<dbReference type="PANTHER" id="PTHR44936:SF9">
    <property type="entry name" value="SENSOR PROTEIN CREC"/>
    <property type="match status" value="1"/>
</dbReference>
<dbReference type="AlphaFoldDB" id="A0A939JJ56"/>
<sequence length="67" mass="7510">FKLDHLATRMRRNGENLLVLAGEEPGRRWTRPVPLVDVLRAAASEVEQYERIELSAVPATEVAGRVV</sequence>
<dbReference type="Proteomes" id="UP000664167">
    <property type="component" value="Unassembled WGS sequence"/>
</dbReference>
<evidence type="ECO:0000256" key="1">
    <source>
        <dbReference type="ARBA" id="ARBA00000085"/>
    </source>
</evidence>
<gene>
    <name evidence="7" type="ORF">J0695_40515</name>
</gene>
<organism evidence="7 8">
    <name type="scientific">Streptomyces beijiangensis</name>
    <dbReference type="NCBI Taxonomy" id="163361"/>
    <lineage>
        <taxon>Bacteria</taxon>
        <taxon>Bacillati</taxon>
        <taxon>Actinomycetota</taxon>
        <taxon>Actinomycetes</taxon>
        <taxon>Kitasatosporales</taxon>
        <taxon>Streptomycetaceae</taxon>
        <taxon>Streptomyces</taxon>
    </lineage>
</organism>
<dbReference type="GO" id="GO:0004673">
    <property type="term" value="F:protein histidine kinase activity"/>
    <property type="evidence" value="ECO:0007669"/>
    <property type="project" value="UniProtKB-EC"/>
</dbReference>
<evidence type="ECO:0000256" key="4">
    <source>
        <dbReference type="ARBA" id="ARBA00022679"/>
    </source>
</evidence>
<name>A0A939JJ56_9ACTN</name>
<reference evidence="7" key="1">
    <citation type="submission" date="2021-03" db="EMBL/GenBank/DDBJ databases">
        <title>Streptomyces poriferae sp. nov., a novel marine sponge-derived Actinobacteria species with anti-MRSA activity.</title>
        <authorList>
            <person name="Sandoval-Powers M."/>
            <person name="Kralova S."/>
            <person name="Nguyen G.-S."/>
            <person name="Fawwal D."/>
            <person name="Degnes K."/>
            <person name="Klinkenberg G."/>
            <person name="Sletta H."/>
            <person name="Wentzel A."/>
            <person name="Liles M.R."/>
        </authorList>
    </citation>
    <scope>NUCLEOTIDE SEQUENCE</scope>
    <source>
        <strain evidence="7">DSM 41794</strain>
    </source>
</reference>
<keyword evidence="3" id="KW-0597">Phosphoprotein</keyword>
<keyword evidence="4" id="KW-0808">Transferase</keyword>
<evidence type="ECO:0000313" key="7">
    <source>
        <dbReference type="EMBL" id="MBO0517966.1"/>
    </source>
</evidence>
<comment type="caution">
    <text evidence="7">The sequence shown here is derived from an EMBL/GenBank/DDBJ whole genome shotgun (WGS) entry which is preliminary data.</text>
</comment>
<dbReference type="EMBL" id="JAFLRJ010001057">
    <property type="protein sequence ID" value="MBO0517966.1"/>
    <property type="molecule type" value="Genomic_DNA"/>
</dbReference>
<comment type="catalytic activity">
    <reaction evidence="1">
        <text>ATP + protein L-histidine = ADP + protein N-phospho-L-histidine.</text>
        <dbReference type="EC" id="2.7.13.3"/>
    </reaction>
</comment>
<accession>A0A939JJ56</accession>
<proteinExistence type="predicted"/>
<keyword evidence="6" id="KW-0902">Two-component regulatory system</keyword>
<evidence type="ECO:0000256" key="2">
    <source>
        <dbReference type="ARBA" id="ARBA00012438"/>
    </source>
</evidence>
<dbReference type="EC" id="2.7.13.3" evidence="2"/>
<feature type="non-terminal residue" evidence="7">
    <location>
        <position position="1"/>
    </location>
</feature>
<feature type="non-terminal residue" evidence="7">
    <location>
        <position position="67"/>
    </location>
</feature>
<keyword evidence="8" id="KW-1185">Reference proteome</keyword>
<evidence type="ECO:0000313" key="8">
    <source>
        <dbReference type="Proteomes" id="UP000664167"/>
    </source>
</evidence>
<dbReference type="PANTHER" id="PTHR44936">
    <property type="entry name" value="SENSOR PROTEIN CREC"/>
    <property type="match status" value="1"/>
</dbReference>
<evidence type="ECO:0000256" key="5">
    <source>
        <dbReference type="ARBA" id="ARBA00022777"/>
    </source>
</evidence>
<dbReference type="GO" id="GO:0000160">
    <property type="term" value="P:phosphorelay signal transduction system"/>
    <property type="evidence" value="ECO:0007669"/>
    <property type="project" value="UniProtKB-KW"/>
</dbReference>
<protein>
    <recommendedName>
        <fullName evidence="2">histidine kinase</fullName>
        <ecNumber evidence="2">2.7.13.3</ecNumber>
    </recommendedName>
</protein>
<dbReference type="InterPro" id="IPR050980">
    <property type="entry name" value="2C_sensor_his_kinase"/>
</dbReference>